<feature type="compositionally biased region" description="Acidic residues" evidence="2">
    <location>
        <begin position="481"/>
        <end position="491"/>
    </location>
</feature>
<feature type="region of interest" description="Disordered" evidence="2">
    <location>
        <begin position="280"/>
        <end position="318"/>
    </location>
</feature>
<feature type="compositionally biased region" description="Polar residues" evidence="2">
    <location>
        <begin position="234"/>
        <end position="263"/>
    </location>
</feature>
<evidence type="ECO:0000256" key="2">
    <source>
        <dbReference type="SAM" id="MobiDB-lite"/>
    </source>
</evidence>
<keyword evidence="4" id="KW-1185">Reference proteome</keyword>
<reference evidence="3" key="1">
    <citation type="submission" date="2022-11" db="EMBL/GenBank/DDBJ databases">
        <title>Genome Sequence of Cubamyces cubensis.</title>
        <authorList>
            <person name="Buettner E."/>
        </authorList>
    </citation>
    <scope>NUCLEOTIDE SEQUENCE</scope>
    <source>
        <strain evidence="3">MPL-01</strain>
    </source>
</reference>
<dbReference type="Proteomes" id="UP001215151">
    <property type="component" value="Unassembled WGS sequence"/>
</dbReference>
<name>A0AAD7XCQ7_9APHY</name>
<gene>
    <name evidence="3" type="ORF">ONZ51_g3766</name>
</gene>
<feature type="region of interest" description="Disordered" evidence="2">
    <location>
        <begin position="477"/>
        <end position="515"/>
    </location>
</feature>
<evidence type="ECO:0000313" key="3">
    <source>
        <dbReference type="EMBL" id="KAJ8488096.1"/>
    </source>
</evidence>
<dbReference type="EMBL" id="JAPEVG010000068">
    <property type="protein sequence ID" value="KAJ8488096.1"/>
    <property type="molecule type" value="Genomic_DNA"/>
</dbReference>
<feature type="coiled-coil region" evidence="1">
    <location>
        <begin position="31"/>
        <end position="79"/>
    </location>
</feature>
<feature type="compositionally biased region" description="Polar residues" evidence="2">
    <location>
        <begin position="110"/>
        <end position="120"/>
    </location>
</feature>
<keyword evidence="1" id="KW-0175">Coiled coil</keyword>
<feature type="region of interest" description="Disordered" evidence="2">
    <location>
        <begin position="93"/>
        <end position="132"/>
    </location>
</feature>
<organism evidence="3 4">
    <name type="scientific">Trametes cubensis</name>
    <dbReference type="NCBI Taxonomy" id="1111947"/>
    <lineage>
        <taxon>Eukaryota</taxon>
        <taxon>Fungi</taxon>
        <taxon>Dikarya</taxon>
        <taxon>Basidiomycota</taxon>
        <taxon>Agaricomycotina</taxon>
        <taxon>Agaricomycetes</taxon>
        <taxon>Polyporales</taxon>
        <taxon>Polyporaceae</taxon>
        <taxon>Trametes</taxon>
    </lineage>
</organism>
<sequence>MSPAADRPRRSKANVHPAEPLLMLKVLHRSSAEAAQERAAVEAQRQEISKRDEEDMKALAELEAQLKVQDEAAEKYAMRPPAQQRLPDHAHIQFSAGSQMSVAVAEPDEQGQTKSEQSKTPNKKVSGGRLKKSTCADFEVFRDALNSGSGMRTASKENHEPGGLDTLKAATPEVRKRKAAEAGVNSEDAKATQSSRPTPAKKGKPTIPGGLTAAAAARLASSASSTLPAITTAQGNTGSTSDSTPASKVQSVTHSADSGNCIENETDEPLEADRQELFLLPSKSQKPSEERQTSQGIVQVTPDPGHHYTTSSGRDGHARTGVPLGLHPVFAMKKTSSNWQMKDLEPVLGLFIGRFNLQFIPKLINCVGNQASGPWRLYGMDLGRIMTDIGKGVWPELADGFRVEPRDAFYELVEHALRMWESGEYRPPKPRTEEGKFSDKLWGGTAQEYLGHIIILSDEQWDKILQLAEKHLRGLVHDSDDDRLDDSDDSEAEYHPSELPTTGARAQWETESDED</sequence>
<protein>
    <submittedName>
        <fullName evidence="3">Uncharacterized protein</fullName>
    </submittedName>
</protein>
<evidence type="ECO:0000313" key="4">
    <source>
        <dbReference type="Proteomes" id="UP001215151"/>
    </source>
</evidence>
<accession>A0AAD7XCQ7</accession>
<feature type="region of interest" description="Disordered" evidence="2">
    <location>
        <begin position="148"/>
        <end position="209"/>
    </location>
</feature>
<proteinExistence type="predicted"/>
<feature type="region of interest" description="Disordered" evidence="2">
    <location>
        <begin position="230"/>
        <end position="264"/>
    </location>
</feature>
<comment type="caution">
    <text evidence="3">The sequence shown here is derived from an EMBL/GenBank/DDBJ whole genome shotgun (WGS) entry which is preliminary data.</text>
</comment>
<dbReference type="AlphaFoldDB" id="A0AAD7XCQ7"/>
<evidence type="ECO:0000256" key="1">
    <source>
        <dbReference type="SAM" id="Coils"/>
    </source>
</evidence>